<protein>
    <submittedName>
        <fullName evidence="2">ABC transporter tungsten-binding protein</fullName>
    </submittedName>
</protein>
<dbReference type="PANTHER" id="PTHR37945">
    <property type="entry name" value="EXTRACELLULAR TUNGSTATE BINDING PROTEIN"/>
    <property type="match status" value="1"/>
</dbReference>
<dbReference type="AlphaFoldDB" id="D3RZ83"/>
<dbReference type="PANTHER" id="PTHR37945:SF1">
    <property type="entry name" value="EXTRACELLULAR TUNGSTATE BINDING PROTEIN"/>
    <property type="match status" value="1"/>
</dbReference>
<name>D3RZ83_FERPA</name>
<dbReference type="HOGENOM" id="CLU_061511_0_0_2"/>
<accession>D3RZ83</accession>
<evidence type="ECO:0000313" key="3">
    <source>
        <dbReference type="Proteomes" id="UP000002613"/>
    </source>
</evidence>
<keyword evidence="3" id="KW-1185">Reference proteome</keyword>
<dbReference type="KEGG" id="fpl:Ferp_1649"/>
<dbReference type="STRING" id="589924.Ferp_1649"/>
<evidence type="ECO:0000259" key="1">
    <source>
        <dbReference type="Pfam" id="PF12849"/>
    </source>
</evidence>
<dbReference type="Gene3D" id="3.40.190.10">
    <property type="entry name" value="Periplasmic binding protein-like II"/>
    <property type="match status" value="2"/>
</dbReference>
<evidence type="ECO:0000313" key="2">
    <source>
        <dbReference type="EMBL" id="ADC65796.1"/>
    </source>
</evidence>
<dbReference type="RefSeq" id="WP_012966136.1">
    <property type="nucleotide sequence ID" value="NC_013849.1"/>
</dbReference>
<dbReference type="PaxDb" id="589924-Ferp_1649"/>
<dbReference type="EMBL" id="CP001899">
    <property type="protein sequence ID" value="ADC65796.1"/>
    <property type="molecule type" value="Genomic_DNA"/>
</dbReference>
<reference evidence="3" key="1">
    <citation type="submission" date="2010-02" db="EMBL/GenBank/DDBJ databases">
        <title>Complete sequence of Ferroglobus placidus DSM 10642.</title>
        <authorList>
            <consortium name="US DOE Joint Genome Institute"/>
            <person name="Lucas S."/>
            <person name="Copeland A."/>
            <person name="Lapidus A."/>
            <person name="Cheng J.-F."/>
            <person name="Bruce D."/>
            <person name="Goodwin L."/>
            <person name="Pitluck S."/>
            <person name="Saunders E."/>
            <person name="Brettin T."/>
            <person name="Detter J.C."/>
            <person name="Han C."/>
            <person name="Tapia R."/>
            <person name="Larimer F."/>
            <person name="Land M."/>
            <person name="Hauser L."/>
            <person name="Kyrpides N."/>
            <person name="Ivanova N."/>
            <person name="Holmes D."/>
            <person name="Lovley D."/>
            <person name="Kyrpides N."/>
            <person name="Anderson I.J."/>
            <person name="Woyke T."/>
        </authorList>
    </citation>
    <scope>NUCLEOTIDE SEQUENCE [LARGE SCALE GENOMIC DNA]</scope>
    <source>
        <strain evidence="3">DSM 10642 / AEDII12DO</strain>
    </source>
</reference>
<gene>
    <name evidence="2" type="ordered locus">Ferp_1649</name>
</gene>
<feature type="domain" description="PBP" evidence="1">
    <location>
        <begin position="33"/>
        <end position="259"/>
    </location>
</feature>
<proteinExistence type="predicted"/>
<organism evidence="2 3">
    <name type="scientific">Ferroglobus placidus (strain DSM 10642 / AEDII12DO)</name>
    <dbReference type="NCBI Taxonomy" id="589924"/>
    <lineage>
        <taxon>Archaea</taxon>
        <taxon>Methanobacteriati</taxon>
        <taxon>Methanobacteriota</taxon>
        <taxon>Archaeoglobi</taxon>
        <taxon>Archaeoglobales</taxon>
        <taxon>Archaeoglobaceae</taxon>
        <taxon>Ferroglobus</taxon>
    </lineage>
</organism>
<dbReference type="Proteomes" id="UP000002613">
    <property type="component" value="Chromosome"/>
</dbReference>
<dbReference type="InterPro" id="IPR052738">
    <property type="entry name" value="ABC-Tungstate_binding"/>
</dbReference>
<dbReference type="GeneID" id="8779173"/>
<sequence>MAQKIVILALAILTITFGLYFYEQNKKEGLNILTISTTTSLYDTGFLDEVARIFKEKYGIEIHFIAKGTGAAINDAKLGVSDAILVHAKSKEEEFMKEGYGVNRKIFAYNFFVIVGPKDDPAKIRGLSVVDAMKKIAEAGREGKAIWVSRGDLSGTNVKEMYLWEKAGFDYEEIRKESWFRETGAGMGQTLLYASNEKAYTLSDTGTYLRFKKAGKIDLEALVDKGEELINVYSIIVVNPEKGNKNFDLAMRFEKWLVTEGQEVLKDFGKEEFGIPLFYPAAEVLEKKIEPYYSWIVKYGFISGSECPKEYRYRAEDYDIAFW</sequence>
<dbReference type="Pfam" id="PF12849">
    <property type="entry name" value="PBP_like_2"/>
    <property type="match status" value="1"/>
</dbReference>
<dbReference type="SUPFAM" id="SSF53850">
    <property type="entry name" value="Periplasmic binding protein-like II"/>
    <property type="match status" value="1"/>
</dbReference>
<dbReference type="InterPro" id="IPR024370">
    <property type="entry name" value="PBP_domain"/>
</dbReference>
<reference evidence="2 3" key="2">
    <citation type="journal article" date="2011" name="Stand. Genomic Sci.">
        <title>Complete genome sequence of Ferroglobus placidus AEDII12DO.</title>
        <authorList>
            <person name="Anderson I."/>
            <person name="Risso C."/>
            <person name="Holmes D."/>
            <person name="Lucas S."/>
            <person name="Copeland A."/>
            <person name="Lapidus A."/>
            <person name="Cheng J.F."/>
            <person name="Bruce D."/>
            <person name="Goodwin L."/>
            <person name="Pitluck S."/>
            <person name="Saunders E."/>
            <person name="Brettin T."/>
            <person name="Detter J.C."/>
            <person name="Han C."/>
            <person name="Tapia R."/>
            <person name="Larimer F."/>
            <person name="Land M."/>
            <person name="Hauser L."/>
            <person name="Woyke T."/>
            <person name="Lovley D."/>
            <person name="Kyrpides N."/>
            <person name="Ivanova N."/>
        </authorList>
    </citation>
    <scope>NUCLEOTIDE SEQUENCE [LARGE SCALE GENOMIC DNA]</scope>
    <source>
        <strain evidence="3">DSM 10642 / AEDII12DO</strain>
    </source>
</reference>
<dbReference type="eggNOG" id="arCOG00229">
    <property type="taxonomic scope" value="Archaea"/>
</dbReference>